<dbReference type="CDD" id="cd00158">
    <property type="entry name" value="RHOD"/>
    <property type="match status" value="1"/>
</dbReference>
<name>A0ABP9P4G5_9BACT</name>
<dbReference type="GO" id="GO:0016779">
    <property type="term" value="F:nucleotidyltransferase activity"/>
    <property type="evidence" value="ECO:0007669"/>
    <property type="project" value="UniProtKB-KW"/>
</dbReference>
<evidence type="ECO:0000313" key="2">
    <source>
        <dbReference type="EMBL" id="GAA5139683.1"/>
    </source>
</evidence>
<dbReference type="EMBL" id="BAABIA010000004">
    <property type="protein sequence ID" value="GAA5139683.1"/>
    <property type="molecule type" value="Genomic_DNA"/>
</dbReference>
<dbReference type="Gene3D" id="3.40.250.10">
    <property type="entry name" value="Rhodanese-like domain"/>
    <property type="match status" value="1"/>
</dbReference>
<keyword evidence="2" id="KW-0548">Nucleotidyltransferase</keyword>
<dbReference type="Gene3D" id="3.40.50.720">
    <property type="entry name" value="NAD(P)-binding Rossmann-like Domain"/>
    <property type="match status" value="1"/>
</dbReference>
<dbReference type="PANTHER" id="PTHR10953:SF102">
    <property type="entry name" value="ADENYLYLTRANSFERASE AND SULFURTRANSFERASE MOCS3"/>
    <property type="match status" value="1"/>
</dbReference>
<dbReference type="InterPro" id="IPR035985">
    <property type="entry name" value="Ubiquitin-activating_enz"/>
</dbReference>
<feature type="domain" description="Rhodanese" evidence="1">
    <location>
        <begin position="287"/>
        <end position="375"/>
    </location>
</feature>
<dbReference type="SUPFAM" id="SSF69572">
    <property type="entry name" value="Activating enzymes of the ubiquitin-like proteins"/>
    <property type="match status" value="1"/>
</dbReference>
<dbReference type="SMART" id="SM00450">
    <property type="entry name" value="RHOD"/>
    <property type="match status" value="1"/>
</dbReference>
<dbReference type="NCBIfam" id="NF004281">
    <property type="entry name" value="PRK05690.1"/>
    <property type="match status" value="1"/>
</dbReference>
<dbReference type="PANTHER" id="PTHR10953">
    <property type="entry name" value="UBIQUITIN-ACTIVATING ENZYME E1"/>
    <property type="match status" value="1"/>
</dbReference>
<reference evidence="3" key="1">
    <citation type="journal article" date="2019" name="Int. J. Syst. Evol. Microbiol.">
        <title>The Global Catalogue of Microorganisms (GCM) 10K type strain sequencing project: providing services to taxonomists for standard genome sequencing and annotation.</title>
        <authorList>
            <consortium name="The Broad Institute Genomics Platform"/>
            <consortium name="The Broad Institute Genome Sequencing Center for Infectious Disease"/>
            <person name="Wu L."/>
            <person name="Ma J."/>
        </authorList>
    </citation>
    <scope>NUCLEOTIDE SEQUENCE [LARGE SCALE GENOMIC DNA]</scope>
    <source>
        <strain evidence="3">JCM 18053</strain>
    </source>
</reference>
<organism evidence="2 3">
    <name type="scientific">Prosthecobacter algae</name>
    <dbReference type="NCBI Taxonomy" id="1144682"/>
    <lineage>
        <taxon>Bacteria</taxon>
        <taxon>Pseudomonadati</taxon>
        <taxon>Verrucomicrobiota</taxon>
        <taxon>Verrucomicrobiia</taxon>
        <taxon>Verrucomicrobiales</taxon>
        <taxon>Verrucomicrobiaceae</taxon>
        <taxon>Prosthecobacter</taxon>
    </lineage>
</organism>
<dbReference type="InterPro" id="IPR036873">
    <property type="entry name" value="Rhodanese-like_dom_sf"/>
</dbReference>
<comment type="caution">
    <text evidence="2">The sequence shown here is derived from an EMBL/GenBank/DDBJ whole genome shotgun (WGS) entry which is preliminary data.</text>
</comment>
<dbReference type="Pfam" id="PF00581">
    <property type="entry name" value="Rhodanese"/>
    <property type="match status" value="1"/>
</dbReference>
<dbReference type="InterPro" id="IPR001763">
    <property type="entry name" value="Rhodanese-like_dom"/>
</dbReference>
<keyword evidence="3" id="KW-1185">Reference proteome</keyword>
<dbReference type="Proteomes" id="UP001499852">
    <property type="component" value="Unassembled WGS sequence"/>
</dbReference>
<evidence type="ECO:0000313" key="3">
    <source>
        <dbReference type="Proteomes" id="UP001499852"/>
    </source>
</evidence>
<dbReference type="PROSITE" id="PS50206">
    <property type="entry name" value="RHODANESE_3"/>
    <property type="match status" value="1"/>
</dbReference>
<dbReference type="InterPro" id="IPR045886">
    <property type="entry name" value="ThiF/MoeB/HesA"/>
</dbReference>
<protein>
    <submittedName>
        <fullName evidence="2">Molybdopterin-synthase adenylyltransferase MoeB</fullName>
    </submittedName>
</protein>
<dbReference type="InterPro" id="IPR000594">
    <property type="entry name" value="ThiF_NAD_FAD-bd"/>
</dbReference>
<dbReference type="CDD" id="cd00757">
    <property type="entry name" value="ThiF_MoeB_HesA_family"/>
    <property type="match status" value="1"/>
</dbReference>
<sequence>MPDLAPAELQRYARHLAMPEFGLAAQKKLKAARVLCIGAGGLGSPISMYLAAAGVGTLGLVDPDVVEVSNLQRQLLFGQSDIGRPKLEAARDRLLDINPHLEVRMHREMFTAANAREIAADYDLLIDGTDNFPTRYLSNDTAVWLGKPNVYGSILRFEGQVAVFAPHLGAPCYRCMSPTPPKPGLVPSCAEGGVLGVLPGLVGTMQALEAIKLITGIGQPLLGKLLHVDALSLRFRTFTLRRDPDCPVCGENPTITEPIDYQGFCGMTPPPNVPTITVQELQDKRSRQEDHFLLDVREPDEYAAAQIEGSTLIPLAQITARAAEIPRDKPVLVHCRSGVRSAKAVAALQDLGYTQVWSVAGGILAWAKEIDPTLPAA</sequence>
<proteinExistence type="predicted"/>
<accession>A0ABP9P4G5</accession>
<evidence type="ECO:0000259" key="1">
    <source>
        <dbReference type="PROSITE" id="PS50206"/>
    </source>
</evidence>
<gene>
    <name evidence="2" type="primary">moeB</name>
    <name evidence="2" type="ORF">GCM10023213_20800</name>
</gene>
<dbReference type="RefSeq" id="WP_345736315.1">
    <property type="nucleotide sequence ID" value="NZ_BAABIA010000004.1"/>
</dbReference>
<keyword evidence="2" id="KW-0808">Transferase</keyword>
<dbReference type="Pfam" id="PF00899">
    <property type="entry name" value="ThiF"/>
    <property type="match status" value="1"/>
</dbReference>